<accession>F0F9G0</accession>
<dbReference type="EMBL" id="AEWX01000029">
    <property type="protein sequence ID" value="EGC19334.1"/>
    <property type="molecule type" value="Genomic_DNA"/>
</dbReference>
<reference evidence="2 3" key="1">
    <citation type="submission" date="2011-01" db="EMBL/GenBank/DDBJ databases">
        <authorList>
            <person name="Muzny D."/>
            <person name="Qin X."/>
            <person name="Deng J."/>
            <person name="Jiang H."/>
            <person name="Liu Y."/>
            <person name="Qu J."/>
            <person name="Song X.-Z."/>
            <person name="Zhang L."/>
            <person name="Thornton R."/>
            <person name="Coyle M."/>
            <person name="Francisco L."/>
            <person name="Jackson L."/>
            <person name="Javaid M."/>
            <person name="Korchina V."/>
            <person name="Kovar C."/>
            <person name="Mata R."/>
            <person name="Mathew T."/>
            <person name="Ngo R."/>
            <person name="Nguyen L."/>
            <person name="Nguyen N."/>
            <person name="Okwuonu G."/>
            <person name="Ongeri F."/>
            <person name="Pham C."/>
            <person name="Simmons D."/>
            <person name="Wilczek-Boney K."/>
            <person name="Hale W."/>
            <person name="Jakkamsetti A."/>
            <person name="Pham P."/>
            <person name="Ruth R."/>
            <person name="San Lucas F."/>
            <person name="Warren J."/>
            <person name="Zhang J."/>
            <person name="Zhao Z."/>
            <person name="Zhou C."/>
            <person name="Zhu D."/>
            <person name="Lee S."/>
            <person name="Bess C."/>
            <person name="Blankenburg K."/>
            <person name="Forbes L."/>
            <person name="Fu Q."/>
            <person name="Gubbala S."/>
            <person name="Hirani K."/>
            <person name="Jayaseelan J.C."/>
            <person name="Lara F."/>
            <person name="Munidasa M."/>
            <person name="Palculict T."/>
            <person name="Patil S."/>
            <person name="Pu L.-L."/>
            <person name="Saada N."/>
            <person name="Tang L."/>
            <person name="Weissenberger G."/>
            <person name="Zhu Y."/>
            <person name="Hemphill L."/>
            <person name="Shang Y."/>
            <person name="Youmans B."/>
            <person name="Ayvaz T."/>
            <person name="Ross M."/>
            <person name="Santibanez J."/>
            <person name="Aqrawi P."/>
            <person name="Gross S."/>
            <person name="Joshi V."/>
            <person name="Fowler G."/>
            <person name="Nazareth L."/>
            <person name="Reid J."/>
            <person name="Worley K."/>
            <person name="Petrosino J."/>
            <person name="Highlander S."/>
            <person name="Gibbs R."/>
        </authorList>
    </citation>
    <scope>NUCLEOTIDE SEQUENCE [LARGE SCALE GENOMIC DNA]</scope>
    <source>
        <strain evidence="2 3">DSM 16608</strain>
    </source>
</reference>
<dbReference type="AlphaFoldDB" id="F0F9G0"/>
<feature type="region of interest" description="Disordered" evidence="1">
    <location>
        <begin position="19"/>
        <end position="39"/>
    </location>
</feature>
<comment type="caution">
    <text evidence="2">The sequence shown here is derived from an EMBL/GenBank/DDBJ whole genome shotgun (WGS) entry which is preliminary data.</text>
</comment>
<protein>
    <submittedName>
        <fullName evidence="2">Uncharacterized protein</fullName>
    </submittedName>
</protein>
<name>F0F9G0_9BACT</name>
<sequence length="39" mass="4584">MPSLLCSNRRGSGLVRKQRNAGWISRRKMRSEHMDKNIN</sequence>
<dbReference type="Proteomes" id="UP000005697">
    <property type="component" value="Unassembled WGS sequence"/>
</dbReference>
<evidence type="ECO:0000313" key="2">
    <source>
        <dbReference type="EMBL" id="EGC19334.1"/>
    </source>
</evidence>
<gene>
    <name evidence="2" type="ORF">HMPREF9141_2227</name>
</gene>
<dbReference type="STRING" id="888743.HMPREF9141_2227"/>
<evidence type="ECO:0000313" key="3">
    <source>
        <dbReference type="Proteomes" id="UP000005697"/>
    </source>
</evidence>
<keyword evidence="3" id="KW-1185">Reference proteome</keyword>
<proteinExistence type="predicted"/>
<dbReference type="HOGENOM" id="CLU_3314698_0_0_10"/>
<organism evidence="2 3">
    <name type="scientific">Prevotella multiformis DSM 16608</name>
    <dbReference type="NCBI Taxonomy" id="888743"/>
    <lineage>
        <taxon>Bacteria</taxon>
        <taxon>Pseudomonadati</taxon>
        <taxon>Bacteroidota</taxon>
        <taxon>Bacteroidia</taxon>
        <taxon>Bacteroidales</taxon>
        <taxon>Prevotellaceae</taxon>
        <taxon>Prevotella</taxon>
    </lineage>
</organism>
<evidence type="ECO:0000256" key="1">
    <source>
        <dbReference type="SAM" id="MobiDB-lite"/>
    </source>
</evidence>